<dbReference type="AlphaFoldDB" id="A0A833YWG1"/>
<organism evidence="2 3">
    <name type="scientific">Phyllostomus discolor</name>
    <name type="common">pale spear-nosed bat</name>
    <dbReference type="NCBI Taxonomy" id="89673"/>
    <lineage>
        <taxon>Eukaryota</taxon>
        <taxon>Metazoa</taxon>
        <taxon>Chordata</taxon>
        <taxon>Craniata</taxon>
        <taxon>Vertebrata</taxon>
        <taxon>Euteleostomi</taxon>
        <taxon>Mammalia</taxon>
        <taxon>Eutheria</taxon>
        <taxon>Laurasiatheria</taxon>
        <taxon>Chiroptera</taxon>
        <taxon>Yangochiroptera</taxon>
        <taxon>Phyllostomidae</taxon>
        <taxon>Phyllostominae</taxon>
        <taxon>Phyllostomus</taxon>
    </lineage>
</organism>
<name>A0A833YWG1_9CHIR</name>
<comment type="caution">
    <text evidence="2">The sequence shown here is derived from an EMBL/GenBank/DDBJ whole genome shotgun (WGS) entry which is preliminary data.</text>
</comment>
<sequence>MVVAGYRCVLGLFLMQRRVAETGFVEPSSGTEEEKQPPAHSVMKEHRTRGLRRISELQGILCVFSHIHSLAVATSLNFLFNIFEQRELFADLLAVRRRSEVTEHPPLQKYSGTHGKKACLLPDKRRLVTDQKVTSREGSTCYKLQSLANAESLLFGLRGWICPLLPPLLSPPSPPPRLSK</sequence>
<evidence type="ECO:0000256" key="1">
    <source>
        <dbReference type="SAM" id="MobiDB-lite"/>
    </source>
</evidence>
<gene>
    <name evidence="2" type="ORF">HJG60_008768</name>
</gene>
<evidence type="ECO:0000313" key="2">
    <source>
        <dbReference type="EMBL" id="KAF6081749.1"/>
    </source>
</evidence>
<feature type="compositionally biased region" description="Basic and acidic residues" evidence="1">
    <location>
        <begin position="32"/>
        <end position="45"/>
    </location>
</feature>
<feature type="region of interest" description="Disordered" evidence="1">
    <location>
        <begin position="25"/>
        <end position="45"/>
    </location>
</feature>
<proteinExistence type="predicted"/>
<reference evidence="2 3" key="1">
    <citation type="journal article" date="2020" name="Nature">
        <title>Six reference-quality genomes reveal evolution of bat adaptations.</title>
        <authorList>
            <person name="Jebb D."/>
            <person name="Huang Z."/>
            <person name="Pippel M."/>
            <person name="Hughes G.M."/>
            <person name="Lavrichenko K."/>
            <person name="Devanna P."/>
            <person name="Winkler S."/>
            <person name="Jermiin L.S."/>
            <person name="Skirmuntt E.C."/>
            <person name="Katzourakis A."/>
            <person name="Burkitt-Gray L."/>
            <person name="Ray D.A."/>
            <person name="Sullivan K.A.M."/>
            <person name="Roscito J.G."/>
            <person name="Kirilenko B.M."/>
            <person name="Davalos L.M."/>
            <person name="Corthals A.P."/>
            <person name="Power M.L."/>
            <person name="Jones G."/>
            <person name="Ransome R.D."/>
            <person name="Dechmann D.K.N."/>
            <person name="Locatelli A.G."/>
            <person name="Puechmaille S.J."/>
            <person name="Fedrigo O."/>
            <person name="Jarvis E.D."/>
            <person name="Hiller M."/>
            <person name="Vernes S.C."/>
            <person name="Myers E.W."/>
            <person name="Teeling E.C."/>
        </authorList>
    </citation>
    <scope>NUCLEOTIDE SEQUENCE [LARGE SCALE GENOMIC DNA]</scope>
    <source>
        <strain evidence="2">Bat1K_MPI-CBG_1</strain>
    </source>
</reference>
<dbReference type="Proteomes" id="UP000664940">
    <property type="component" value="Unassembled WGS sequence"/>
</dbReference>
<accession>A0A833YWG1</accession>
<protein>
    <submittedName>
        <fullName evidence="2">Uncharacterized protein</fullName>
    </submittedName>
</protein>
<dbReference type="EMBL" id="JABVXQ010000013">
    <property type="protein sequence ID" value="KAF6081749.1"/>
    <property type="molecule type" value="Genomic_DNA"/>
</dbReference>
<evidence type="ECO:0000313" key="3">
    <source>
        <dbReference type="Proteomes" id="UP000664940"/>
    </source>
</evidence>